<dbReference type="AlphaFoldDB" id="A0A5F7ZSW5"/>
<reference evidence="1" key="4">
    <citation type="submission" date="2025-09" db="UniProtKB">
        <authorList>
            <consortium name="Ensembl"/>
        </authorList>
    </citation>
    <scope>IDENTIFICATION</scope>
    <source>
        <strain evidence="1">17573</strain>
    </source>
</reference>
<organism evidence="1 2">
    <name type="scientific">Macaca mulatta</name>
    <name type="common">Rhesus macaque</name>
    <dbReference type="NCBI Taxonomy" id="9544"/>
    <lineage>
        <taxon>Eukaryota</taxon>
        <taxon>Metazoa</taxon>
        <taxon>Chordata</taxon>
        <taxon>Craniata</taxon>
        <taxon>Vertebrata</taxon>
        <taxon>Euteleostomi</taxon>
        <taxon>Mammalia</taxon>
        <taxon>Eutheria</taxon>
        <taxon>Euarchontoglires</taxon>
        <taxon>Primates</taxon>
        <taxon>Haplorrhini</taxon>
        <taxon>Catarrhini</taxon>
        <taxon>Cercopithecidae</taxon>
        <taxon>Cercopithecinae</taxon>
        <taxon>Macaca</taxon>
    </lineage>
</organism>
<dbReference type="InParanoid" id="A0A5F7ZSW5"/>
<protein>
    <submittedName>
        <fullName evidence="1">Uncharacterized protein</fullName>
    </submittedName>
</protein>
<dbReference type="OMA" id="FFWTQSH"/>
<name>A0A5F7ZSW5_MACMU</name>
<dbReference type="Proteomes" id="UP000006718">
    <property type="component" value="Chromosome 10"/>
</dbReference>
<dbReference type="Ensembl" id="ENSMMUT00000093896.1">
    <property type="protein sequence ID" value="ENSMMUP00000068241.1"/>
    <property type="gene ID" value="ENSMMUG00000052567.1"/>
</dbReference>
<accession>A0A5F7ZSW5</accession>
<dbReference type="Bgee" id="ENSMMUG00000052567">
    <property type="expression patterns" value="Expressed in heart and 20 other cell types or tissues"/>
</dbReference>
<reference evidence="2" key="1">
    <citation type="journal article" date="2007" name="Science">
        <title>Evolutionary and biomedical insights from the rhesus macaque genome.</title>
        <authorList>
            <person name="Gibbs R.A."/>
            <person name="Rogers J."/>
            <person name="Katze M.G."/>
            <person name="Bumgarner R."/>
            <person name="Weinstock G.M."/>
            <person name="Mardis E.R."/>
            <person name="Remington K.A."/>
            <person name="Strausberg R.L."/>
            <person name="Venter J.C."/>
            <person name="Wilson R.K."/>
            <person name="Batzer M.A."/>
            <person name="Bustamante C.D."/>
            <person name="Eichler E.E."/>
            <person name="Hahn M.W."/>
            <person name="Hardison R.C."/>
            <person name="Makova K.D."/>
            <person name="Miller W."/>
            <person name="Milosavljevic A."/>
            <person name="Palermo R.E."/>
            <person name="Siepel A."/>
            <person name="Sikela J.M."/>
            <person name="Attaway T."/>
            <person name="Bell S."/>
            <person name="Bernard K.E."/>
            <person name="Buhay C.J."/>
            <person name="Chandrabose M.N."/>
            <person name="Dao M."/>
            <person name="Davis C."/>
            <person name="Delehaunty K.D."/>
            <person name="Ding Y."/>
            <person name="Dinh H.H."/>
            <person name="Dugan-Rocha S."/>
            <person name="Fulton L.A."/>
            <person name="Gabisi R.A."/>
            <person name="Garner T.T."/>
            <person name="Godfrey J."/>
            <person name="Hawes A.C."/>
            <person name="Hernandez J."/>
            <person name="Hines S."/>
            <person name="Holder M."/>
            <person name="Hume J."/>
            <person name="Jhangiani S.N."/>
            <person name="Joshi V."/>
            <person name="Khan Z.M."/>
            <person name="Kirkness E.F."/>
            <person name="Cree A."/>
            <person name="Fowler R.G."/>
            <person name="Lee S."/>
            <person name="Lewis L.R."/>
            <person name="Li Z."/>
            <person name="Liu Y.-S."/>
            <person name="Moore S.M."/>
            <person name="Muzny D."/>
            <person name="Nazareth L.V."/>
            <person name="Ngo D.N."/>
            <person name="Okwuonu G.O."/>
            <person name="Pai G."/>
            <person name="Parker D."/>
            <person name="Paul H.A."/>
            <person name="Pfannkoch C."/>
            <person name="Pohl C.S."/>
            <person name="Rogers Y.-H.C."/>
            <person name="Ruiz S.J."/>
            <person name="Sabo A."/>
            <person name="Santibanez J."/>
            <person name="Schneider B.W."/>
            <person name="Smith S.M."/>
            <person name="Sodergren E."/>
            <person name="Svatek A.F."/>
            <person name="Utterback T.R."/>
            <person name="Vattathil S."/>
            <person name="Warren W."/>
            <person name="White C.S."/>
            <person name="Chinwalla A.T."/>
            <person name="Feng Y."/>
            <person name="Halpern A.L."/>
            <person name="Hillier L.W."/>
            <person name="Huang X."/>
            <person name="Minx P."/>
            <person name="Nelson J.O."/>
            <person name="Pepin K.H."/>
            <person name="Qin X."/>
            <person name="Sutton G.G."/>
            <person name="Venter E."/>
            <person name="Walenz B.P."/>
            <person name="Wallis J.W."/>
            <person name="Worley K.C."/>
            <person name="Yang S.-P."/>
            <person name="Jones S.M."/>
            <person name="Marra M.A."/>
            <person name="Rocchi M."/>
            <person name="Schein J.E."/>
            <person name="Baertsch R."/>
            <person name="Clarke L."/>
            <person name="Csuros M."/>
            <person name="Glasscock J."/>
            <person name="Harris R.A."/>
            <person name="Havlak P."/>
            <person name="Jackson A.R."/>
            <person name="Jiang H."/>
            <person name="Liu Y."/>
            <person name="Messina D.N."/>
            <person name="Shen Y."/>
            <person name="Song H.X.-Z."/>
            <person name="Wylie T."/>
            <person name="Zhang L."/>
            <person name="Birney E."/>
            <person name="Han K."/>
            <person name="Konkel M.K."/>
            <person name="Lee J."/>
            <person name="Smit A.F.A."/>
            <person name="Ullmer B."/>
            <person name="Wang H."/>
            <person name="Xing J."/>
            <person name="Burhans R."/>
            <person name="Cheng Z."/>
            <person name="Karro J.E."/>
            <person name="Ma J."/>
            <person name="Raney B."/>
            <person name="She X."/>
            <person name="Cox M.J."/>
            <person name="Demuth J.P."/>
            <person name="Dumas L.J."/>
            <person name="Han S.-G."/>
            <person name="Hopkins J."/>
            <person name="Karimpour-Fard A."/>
            <person name="Kim Y.H."/>
            <person name="Pollack J.R."/>
            <person name="Vinar T."/>
            <person name="Addo-Quaye C."/>
            <person name="Degenhardt J."/>
            <person name="Denby A."/>
            <person name="Hubisz M.J."/>
            <person name="Indap A."/>
            <person name="Kosiol C."/>
            <person name="Lahn B.T."/>
            <person name="Lawson H.A."/>
            <person name="Marklein A."/>
            <person name="Nielsen R."/>
            <person name="Vallender E.J."/>
            <person name="Clark A.G."/>
            <person name="Ferguson B."/>
            <person name="Hernandez R.D."/>
            <person name="Hirani K."/>
            <person name="Kehrer-Sawatzki H."/>
            <person name="Kolb J."/>
            <person name="Patil S."/>
            <person name="Pu L.-L."/>
            <person name="Ren Y."/>
            <person name="Smith D.G."/>
            <person name="Wheeler D.A."/>
            <person name="Schenck I."/>
            <person name="Ball E.V."/>
            <person name="Chen R."/>
            <person name="Cooper D.N."/>
            <person name="Giardine B."/>
            <person name="Hsu F."/>
            <person name="Kent W.J."/>
            <person name="Lesk A."/>
            <person name="Nelson D.L."/>
            <person name="O'brien W.E."/>
            <person name="Pruefer K."/>
            <person name="Stenson P.D."/>
            <person name="Wallace J.C."/>
            <person name="Ke H."/>
            <person name="Liu X.-M."/>
            <person name="Wang P."/>
            <person name="Xiang A.P."/>
            <person name="Yang F."/>
            <person name="Barber G.P."/>
            <person name="Haussler D."/>
            <person name="Karolchik D."/>
            <person name="Kern A.D."/>
            <person name="Kuhn R.M."/>
            <person name="Smith K.E."/>
            <person name="Zwieg A.S."/>
        </authorList>
    </citation>
    <scope>NUCLEOTIDE SEQUENCE [LARGE SCALE GENOMIC DNA]</scope>
    <source>
        <strain evidence="2">17573</strain>
    </source>
</reference>
<dbReference type="STRING" id="9544.ENSMMUP00000068241"/>
<sequence>MESHSVTQAGVQWCDPSSLQPLPPGFKQYSCPSLPSSWDYRRVPPHLTNFCIFSRDRVSPCWPGWPGLK</sequence>
<keyword evidence="2" id="KW-1185">Reference proteome</keyword>
<evidence type="ECO:0000313" key="2">
    <source>
        <dbReference type="Proteomes" id="UP000006718"/>
    </source>
</evidence>
<dbReference type="PANTHER" id="PTHR46254:SF12">
    <property type="entry name" value="RNA BINDING MOTIF SINGLE STRANDED INTERACTING PROTEIN 2"/>
    <property type="match status" value="1"/>
</dbReference>
<dbReference type="PANTHER" id="PTHR46254">
    <property type="entry name" value="PROTEIN GVQW1-RELATED"/>
    <property type="match status" value="1"/>
</dbReference>
<dbReference type="VEuPathDB" id="HostDB:ENSMMUG00000052567"/>
<dbReference type="GeneTree" id="ENSGT00940000161627"/>
<proteinExistence type="predicted"/>
<reference evidence="1" key="3">
    <citation type="submission" date="2025-08" db="UniProtKB">
        <authorList>
            <consortium name="Ensembl"/>
        </authorList>
    </citation>
    <scope>IDENTIFICATION</scope>
    <source>
        <strain evidence="1">17573</strain>
    </source>
</reference>
<evidence type="ECO:0000313" key="1">
    <source>
        <dbReference type="Ensembl" id="ENSMMUP00000068241.1"/>
    </source>
</evidence>
<reference evidence="1" key="2">
    <citation type="submission" date="2019-01" db="EMBL/GenBank/DDBJ databases">
        <authorList>
            <person name="Graves T."/>
            <person name="Eichler E.E."/>
            <person name="Wilson R.K."/>
        </authorList>
    </citation>
    <scope>NUCLEOTIDE SEQUENCE [LARGE SCALE GENOMIC DNA]</scope>
    <source>
        <strain evidence="1">17573</strain>
    </source>
</reference>